<sequence length="573" mass="65283">MLKDLLSLPTRRPLAPRQSLLFWLGLSLAFGLVYGILVWQQAFSGEYVVQDDARQHVFWMQRFVNPQAFPNDLIADYFESVAPAGYTWLYRIAATLGLDPLLTSKLLPPILGLLSTVACFFTMLEMLPLPLAGFVASLLLNQTLWMNDDLVSATPRAFFYPLFLGFCYFLLRRWLLPCLGLILLQGWFYPQAVFLEAGLLVTMLVSWSEGRLRLSRSVRDYLFCGIGLAVCVAVMLPYALGLSQFDPVVTLAEAQQMPEFQNGGRSDFFNDNPWKFWLTGLRSGLMPRMARLPELLGVALLLPVILGFRRAFPLTRQLQPAALLLPQMLAVSLFWFGAAHLLLFKLHLPSRYTQHTLRILLCWAAAMTIVIGLDGLKHWANQQADQPQRWRRWLTIGVAAITAAALVLYPSYTPEFPRARYIKGEQPALYQFFAQQPAETLIASLSEEASNLPSFAQRSVYVAKEYAIPYHMGYYAPFRQRVLEVIRAQYSPNLAELKQWMQTTGVEFWLLDRAAFTPKYLEESWIDQYPEALRQAKRWLKREPPALSRVAEDCVAFQNARFVVLNSACILSP</sequence>
<feature type="transmembrane region" description="Helical" evidence="1">
    <location>
        <begin position="295"/>
        <end position="312"/>
    </location>
</feature>
<name>A0A951PA63_9CYAN</name>
<feature type="transmembrane region" description="Helical" evidence="1">
    <location>
        <begin position="187"/>
        <end position="208"/>
    </location>
</feature>
<feature type="transmembrane region" description="Helical" evidence="1">
    <location>
        <begin position="324"/>
        <end position="343"/>
    </location>
</feature>
<accession>A0A951PA63</accession>
<evidence type="ECO:0008006" key="4">
    <source>
        <dbReference type="Google" id="ProtNLM"/>
    </source>
</evidence>
<keyword evidence="1" id="KW-1133">Transmembrane helix</keyword>
<keyword evidence="1" id="KW-0472">Membrane</keyword>
<evidence type="ECO:0000313" key="3">
    <source>
        <dbReference type="Proteomes" id="UP000707356"/>
    </source>
</evidence>
<feature type="transmembrane region" description="Helical" evidence="1">
    <location>
        <begin position="20"/>
        <end position="39"/>
    </location>
</feature>
<reference evidence="2" key="2">
    <citation type="journal article" date="2022" name="Microbiol. Resour. Announc.">
        <title>Metagenome Sequencing to Explore Phylogenomics of Terrestrial Cyanobacteria.</title>
        <authorList>
            <person name="Ward R.D."/>
            <person name="Stajich J.E."/>
            <person name="Johansen J.R."/>
            <person name="Huntemann M."/>
            <person name="Clum A."/>
            <person name="Foster B."/>
            <person name="Foster B."/>
            <person name="Roux S."/>
            <person name="Palaniappan K."/>
            <person name="Varghese N."/>
            <person name="Mukherjee S."/>
            <person name="Reddy T.B.K."/>
            <person name="Daum C."/>
            <person name="Copeland A."/>
            <person name="Chen I.A."/>
            <person name="Ivanova N.N."/>
            <person name="Kyrpides N.C."/>
            <person name="Shapiro N."/>
            <person name="Eloe-Fadrosh E.A."/>
            <person name="Pietrasiak N."/>
        </authorList>
    </citation>
    <scope>NUCLEOTIDE SEQUENCE</scope>
    <source>
        <strain evidence="2">GSE-TBD4-15B</strain>
    </source>
</reference>
<evidence type="ECO:0000256" key="1">
    <source>
        <dbReference type="SAM" id="Phobius"/>
    </source>
</evidence>
<protein>
    <recommendedName>
        <fullName evidence="4">Mannosyltransferase</fullName>
    </recommendedName>
</protein>
<dbReference type="Proteomes" id="UP000707356">
    <property type="component" value="Unassembled WGS sequence"/>
</dbReference>
<evidence type="ECO:0000313" key="2">
    <source>
        <dbReference type="EMBL" id="MBW4465683.1"/>
    </source>
</evidence>
<dbReference type="EMBL" id="JAHHHV010000058">
    <property type="protein sequence ID" value="MBW4465683.1"/>
    <property type="molecule type" value="Genomic_DNA"/>
</dbReference>
<organism evidence="2 3">
    <name type="scientific">Pegethrix bostrychoides GSE-TBD4-15B</name>
    <dbReference type="NCBI Taxonomy" id="2839662"/>
    <lineage>
        <taxon>Bacteria</taxon>
        <taxon>Bacillati</taxon>
        <taxon>Cyanobacteriota</taxon>
        <taxon>Cyanophyceae</taxon>
        <taxon>Oculatellales</taxon>
        <taxon>Oculatellaceae</taxon>
        <taxon>Pegethrix</taxon>
    </lineage>
</organism>
<feature type="transmembrane region" description="Helical" evidence="1">
    <location>
        <begin position="220"/>
        <end position="240"/>
    </location>
</feature>
<feature type="transmembrane region" description="Helical" evidence="1">
    <location>
        <begin position="110"/>
        <end position="136"/>
    </location>
</feature>
<gene>
    <name evidence="2" type="ORF">KME07_09620</name>
</gene>
<comment type="caution">
    <text evidence="2">The sequence shown here is derived from an EMBL/GenBank/DDBJ whole genome shotgun (WGS) entry which is preliminary data.</text>
</comment>
<feature type="transmembrane region" description="Helical" evidence="1">
    <location>
        <begin position="355"/>
        <end position="373"/>
    </location>
</feature>
<keyword evidence="1" id="KW-0812">Transmembrane</keyword>
<dbReference type="AlphaFoldDB" id="A0A951PA63"/>
<reference evidence="2" key="1">
    <citation type="submission" date="2021-05" db="EMBL/GenBank/DDBJ databases">
        <authorList>
            <person name="Pietrasiak N."/>
            <person name="Ward R."/>
            <person name="Stajich J.E."/>
            <person name="Kurbessoian T."/>
        </authorList>
    </citation>
    <scope>NUCLEOTIDE SEQUENCE</scope>
    <source>
        <strain evidence="2">GSE-TBD4-15B</strain>
    </source>
</reference>
<feature type="transmembrane region" description="Helical" evidence="1">
    <location>
        <begin position="393"/>
        <end position="412"/>
    </location>
</feature>
<proteinExistence type="predicted"/>
<feature type="transmembrane region" description="Helical" evidence="1">
    <location>
        <begin position="157"/>
        <end position="175"/>
    </location>
</feature>